<dbReference type="PROSITE" id="PS50966">
    <property type="entry name" value="ZF_SWIM"/>
    <property type="match status" value="1"/>
</dbReference>
<feature type="domain" description="SWIM-type" evidence="6">
    <location>
        <begin position="543"/>
        <end position="575"/>
    </location>
</feature>
<keyword evidence="3" id="KW-0862">Zinc</keyword>
<dbReference type="EMBL" id="NBSK02000008">
    <property type="protein sequence ID" value="KAJ0190606.1"/>
    <property type="molecule type" value="Genomic_DNA"/>
</dbReference>
<comment type="caution">
    <text evidence="7">The sequence shown here is derived from an EMBL/GenBank/DDBJ whole genome shotgun (WGS) entry which is preliminary data.</text>
</comment>
<dbReference type="InterPro" id="IPR007527">
    <property type="entry name" value="Znf_SWIM"/>
</dbReference>
<dbReference type="GO" id="GO:0008270">
    <property type="term" value="F:zinc ion binding"/>
    <property type="evidence" value="ECO:0007669"/>
    <property type="project" value="UniProtKB-KW"/>
</dbReference>
<proteinExistence type="predicted"/>
<evidence type="ECO:0000256" key="3">
    <source>
        <dbReference type="ARBA" id="ARBA00022833"/>
    </source>
</evidence>
<keyword evidence="1" id="KW-0479">Metal-binding</keyword>
<evidence type="ECO:0000256" key="5">
    <source>
        <dbReference type="SAM" id="MobiDB-lite"/>
    </source>
</evidence>
<feature type="compositionally biased region" description="Basic residues" evidence="5">
    <location>
        <begin position="629"/>
        <end position="640"/>
    </location>
</feature>
<gene>
    <name evidence="7" type="ORF">LSAT_V11C800426500</name>
</gene>
<protein>
    <recommendedName>
        <fullName evidence="6">SWIM-type domain-containing protein</fullName>
    </recommendedName>
</protein>
<evidence type="ECO:0000259" key="6">
    <source>
        <dbReference type="PROSITE" id="PS50966"/>
    </source>
</evidence>
<sequence>MLKIHYSGVFTKSPGRKYVDGTMTLTLDDMVRELGYKGEQTLYYHFCIPEFPLDYGLLPLGNDQDVLKLVSYVPKHRLVRVYIEIGQTRLLSRNWNLRVCHWNLIEKKPSRREVGSCSKKLELDPPANHVVDQSQDHSKTIVPYVMSQVSQRSNVIDVNEGLIMGNIEEVCKGNLGNLVEEPISKDIDGQQSVRLDEFEAFTDDYSTYAEFDAEYSVSNGEDNQVEMEILEGMVSDDSGDAFYSENEDGFDYSGDDSDDSDYIVHESNLQFDVDIDMSEFQSAVDVDEHGILNKQTESIGNDIVDEELEVIQSDDYQYAGFNEDERTKILKELSRSTPCSHGEIHLKPYRVGQCFKTKKEVVDYMHAHAVNTRRSLYLAKNDKIRIRVKCGGVVGQSTETVQCGGPSTRSKVKCKGQSTETVQCGGPSTRSKEKCPWAIQISRPDENTYWLVKTVHDVHKCLQTRSDKACTSKYLANLIVPQIQSNHKIPIKALHVEIDKCQGELSTTATIILEEIKTQAAKYVAKYNGAGKYQVASTWQDQYVVNLNERSCTCRFWEITGFPCRHVVSAIWKKIENLEDAPDVEDWVHPCYKLSTWRAMYLNKIDPINGRSMWPKSDCPFTLTPPKHHTYVGRPKKKRRGSVDDPNSQTTKLSRKFIAVTCSKCHNKGHNSRTCKGQGDISEVGSKGKTQGKGKT</sequence>
<keyword evidence="2 4" id="KW-0863">Zinc-finger</keyword>
<organism evidence="7 8">
    <name type="scientific">Lactuca sativa</name>
    <name type="common">Garden lettuce</name>
    <dbReference type="NCBI Taxonomy" id="4236"/>
    <lineage>
        <taxon>Eukaryota</taxon>
        <taxon>Viridiplantae</taxon>
        <taxon>Streptophyta</taxon>
        <taxon>Embryophyta</taxon>
        <taxon>Tracheophyta</taxon>
        <taxon>Spermatophyta</taxon>
        <taxon>Magnoliopsida</taxon>
        <taxon>eudicotyledons</taxon>
        <taxon>Gunneridae</taxon>
        <taxon>Pentapetalae</taxon>
        <taxon>asterids</taxon>
        <taxon>campanulids</taxon>
        <taxon>Asterales</taxon>
        <taxon>Asteraceae</taxon>
        <taxon>Cichorioideae</taxon>
        <taxon>Cichorieae</taxon>
        <taxon>Lactucinae</taxon>
        <taxon>Lactuca</taxon>
    </lineage>
</organism>
<accession>A0A9R1UNG1</accession>
<feature type="region of interest" description="Disordered" evidence="5">
    <location>
        <begin position="629"/>
        <end position="650"/>
    </location>
</feature>
<evidence type="ECO:0000313" key="8">
    <source>
        <dbReference type="Proteomes" id="UP000235145"/>
    </source>
</evidence>
<evidence type="ECO:0000256" key="1">
    <source>
        <dbReference type="ARBA" id="ARBA00022723"/>
    </source>
</evidence>
<reference evidence="7 8" key="1">
    <citation type="journal article" date="2017" name="Nat. Commun.">
        <title>Genome assembly with in vitro proximity ligation data and whole-genome triplication in lettuce.</title>
        <authorList>
            <person name="Reyes-Chin-Wo S."/>
            <person name="Wang Z."/>
            <person name="Yang X."/>
            <person name="Kozik A."/>
            <person name="Arikit S."/>
            <person name="Song C."/>
            <person name="Xia L."/>
            <person name="Froenicke L."/>
            <person name="Lavelle D.O."/>
            <person name="Truco M.J."/>
            <person name="Xia R."/>
            <person name="Zhu S."/>
            <person name="Xu C."/>
            <person name="Xu H."/>
            <person name="Xu X."/>
            <person name="Cox K."/>
            <person name="Korf I."/>
            <person name="Meyers B.C."/>
            <person name="Michelmore R.W."/>
        </authorList>
    </citation>
    <scope>NUCLEOTIDE SEQUENCE [LARGE SCALE GENOMIC DNA]</scope>
    <source>
        <strain evidence="8">cv. Salinas</strain>
        <tissue evidence="7">Seedlings</tissue>
    </source>
</reference>
<dbReference type="Pfam" id="PF04434">
    <property type="entry name" value="SWIM"/>
    <property type="match status" value="1"/>
</dbReference>
<dbReference type="PANTHER" id="PTHR31973:SF190">
    <property type="entry name" value="MULE TRANSPOSASE DOMAIN-CONTAINING PROTEIN"/>
    <property type="match status" value="1"/>
</dbReference>
<name>A0A9R1UNG1_LACSA</name>
<evidence type="ECO:0000256" key="2">
    <source>
        <dbReference type="ARBA" id="ARBA00022771"/>
    </source>
</evidence>
<keyword evidence="8" id="KW-1185">Reference proteome</keyword>
<dbReference type="InterPro" id="IPR006564">
    <property type="entry name" value="Znf_PMZ"/>
</dbReference>
<evidence type="ECO:0000256" key="4">
    <source>
        <dbReference type="PROSITE-ProRule" id="PRU00325"/>
    </source>
</evidence>
<dbReference type="PANTHER" id="PTHR31973">
    <property type="entry name" value="POLYPROTEIN, PUTATIVE-RELATED"/>
    <property type="match status" value="1"/>
</dbReference>
<dbReference type="AlphaFoldDB" id="A0A9R1UNG1"/>
<dbReference type="Proteomes" id="UP000235145">
    <property type="component" value="Unassembled WGS sequence"/>
</dbReference>
<feature type="region of interest" description="Disordered" evidence="5">
    <location>
        <begin position="666"/>
        <end position="696"/>
    </location>
</feature>
<evidence type="ECO:0000313" key="7">
    <source>
        <dbReference type="EMBL" id="KAJ0190606.1"/>
    </source>
</evidence>
<dbReference type="SMART" id="SM00575">
    <property type="entry name" value="ZnF_PMZ"/>
    <property type="match status" value="1"/>
</dbReference>